<dbReference type="Proteomes" id="UP000199110">
    <property type="component" value="Unassembled WGS sequence"/>
</dbReference>
<dbReference type="EMBL" id="FORA01000004">
    <property type="protein sequence ID" value="SFJ52291.1"/>
    <property type="molecule type" value="Genomic_DNA"/>
</dbReference>
<protein>
    <submittedName>
        <fullName evidence="2">Uncharacterized protein</fullName>
    </submittedName>
</protein>
<gene>
    <name evidence="2" type="ORF">SAMN04488095_2972</name>
</gene>
<proteinExistence type="predicted"/>
<evidence type="ECO:0000313" key="2">
    <source>
        <dbReference type="EMBL" id="SFJ52291.1"/>
    </source>
</evidence>
<evidence type="ECO:0000313" key="3">
    <source>
        <dbReference type="Proteomes" id="UP000199110"/>
    </source>
</evidence>
<name>A0A1I3S3Z9_9RHOB</name>
<keyword evidence="1" id="KW-1133">Transmembrane helix</keyword>
<reference evidence="2 3" key="1">
    <citation type="submission" date="2016-10" db="EMBL/GenBank/DDBJ databases">
        <authorList>
            <person name="de Groot N.N."/>
        </authorList>
    </citation>
    <scope>NUCLEOTIDE SEQUENCE [LARGE SCALE GENOMIC DNA]</scope>
    <source>
        <strain evidence="2 3">DSM 19073</strain>
    </source>
</reference>
<dbReference type="RefSeq" id="WP_175484908.1">
    <property type="nucleotide sequence ID" value="NZ_FORA01000004.1"/>
</dbReference>
<organism evidence="2 3">
    <name type="scientific">Jannaschia pohangensis</name>
    <dbReference type="NCBI Taxonomy" id="390807"/>
    <lineage>
        <taxon>Bacteria</taxon>
        <taxon>Pseudomonadati</taxon>
        <taxon>Pseudomonadota</taxon>
        <taxon>Alphaproteobacteria</taxon>
        <taxon>Rhodobacterales</taxon>
        <taxon>Roseobacteraceae</taxon>
        <taxon>Jannaschia</taxon>
    </lineage>
</organism>
<feature type="transmembrane region" description="Helical" evidence="1">
    <location>
        <begin position="6"/>
        <end position="23"/>
    </location>
</feature>
<keyword evidence="1" id="KW-0472">Membrane</keyword>
<keyword evidence="1" id="KW-0812">Transmembrane</keyword>
<sequence>MSYEGWIVVCLLGIVLAVVVMAYHKQSEAVARRNAKSAASGKSGSGTV</sequence>
<dbReference type="STRING" id="390807.SAMN04488095_2972"/>
<keyword evidence="3" id="KW-1185">Reference proteome</keyword>
<evidence type="ECO:0000256" key="1">
    <source>
        <dbReference type="SAM" id="Phobius"/>
    </source>
</evidence>
<accession>A0A1I3S3Z9</accession>
<dbReference type="AlphaFoldDB" id="A0A1I3S3Z9"/>